<comment type="caution">
    <text evidence="6">Lacks conserved residue(s) required for the propagation of feature annotation.</text>
</comment>
<dbReference type="InterPro" id="IPR011890">
    <property type="entry name" value="SMC_prok"/>
</dbReference>
<evidence type="ECO:0000256" key="3">
    <source>
        <dbReference type="ARBA" id="ARBA00022840"/>
    </source>
</evidence>
<dbReference type="PIRSF" id="PIRSF005719">
    <property type="entry name" value="SMC"/>
    <property type="match status" value="1"/>
</dbReference>
<keyword evidence="5 6" id="KW-0238">DNA-binding</keyword>
<dbReference type="SUPFAM" id="SSF52540">
    <property type="entry name" value="P-loop containing nucleoside triphosphate hydrolases"/>
    <property type="match status" value="1"/>
</dbReference>
<feature type="compositionally biased region" description="Basic and acidic residues" evidence="7">
    <location>
        <begin position="776"/>
        <end position="785"/>
    </location>
</feature>
<comment type="function">
    <text evidence="6">Required for chromosome condensation and partitioning.</text>
</comment>
<dbReference type="EMBL" id="JANJOU010000009">
    <property type="protein sequence ID" value="MCR0983057.1"/>
    <property type="molecule type" value="Genomic_DNA"/>
</dbReference>
<feature type="compositionally biased region" description="Low complexity" evidence="7">
    <location>
        <begin position="801"/>
        <end position="814"/>
    </location>
</feature>
<dbReference type="SMART" id="SM00968">
    <property type="entry name" value="SMC_hinge"/>
    <property type="match status" value="1"/>
</dbReference>
<evidence type="ECO:0000259" key="8">
    <source>
        <dbReference type="SMART" id="SM00968"/>
    </source>
</evidence>
<feature type="compositionally biased region" description="Basic and acidic residues" evidence="7">
    <location>
        <begin position="1151"/>
        <end position="1165"/>
    </location>
</feature>
<feature type="compositionally biased region" description="Basic and acidic residues" evidence="7">
    <location>
        <begin position="901"/>
        <end position="916"/>
    </location>
</feature>
<feature type="region of interest" description="Disordered" evidence="7">
    <location>
        <begin position="538"/>
        <end position="566"/>
    </location>
</feature>
<feature type="region of interest" description="Disordered" evidence="7">
    <location>
        <begin position="1"/>
        <end position="45"/>
    </location>
</feature>
<dbReference type="RefSeq" id="WP_257716721.1">
    <property type="nucleotide sequence ID" value="NZ_JANJOU010000009.1"/>
</dbReference>
<dbReference type="Pfam" id="PF02463">
    <property type="entry name" value="SMC_N"/>
    <property type="match status" value="1"/>
</dbReference>
<dbReference type="HAMAP" id="MF_01894">
    <property type="entry name" value="Smc_prok"/>
    <property type="match status" value="1"/>
</dbReference>
<dbReference type="InterPro" id="IPR003395">
    <property type="entry name" value="RecF/RecN/SMC_N"/>
</dbReference>
<feature type="compositionally biased region" description="Acidic residues" evidence="7">
    <location>
        <begin position="1139"/>
        <end position="1150"/>
    </location>
</feature>
<feature type="region of interest" description="Disordered" evidence="7">
    <location>
        <begin position="1132"/>
        <end position="1165"/>
    </location>
</feature>
<keyword evidence="3 6" id="KW-0067">ATP-binding</keyword>
<evidence type="ECO:0000256" key="2">
    <source>
        <dbReference type="ARBA" id="ARBA00022741"/>
    </source>
</evidence>
<dbReference type="InterPro" id="IPR024704">
    <property type="entry name" value="SMC"/>
</dbReference>
<feature type="region of interest" description="Disordered" evidence="7">
    <location>
        <begin position="897"/>
        <end position="918"/>
    </location>
</feature>
<comment type="domain">
    <text evidence="6">Contains large globular domains required for ATP hydrolysis at each terminus and a third globular domain forming a flexible hinge near the middle of the molecule. These domains are separated by coiled-coil structures.</text>
</comment>
<feature type="region of interest" description="Disordered" evidence="7">
    <location>
        <begin position="753"/>
        <end position="838"/>
    </location>
</feature>
<evidence type="ECO:0000256" key="6">
    <source>
        <dbReference type="HAMAP-Rule" id="MF_01894"/>
    </source>
</evidence>
<feature type="compositionally biased region" description="Basic and acidic residues" evidence="7">
    <location>
        <begin position="816"/>
        <end position="831"/>
    </location>
</feature>
<feature type="compositionally biased region" description="Low complexity" evidence="7">
    <location>
        <begin position="20"/>
        <end position="32"/>
    </location>
</feature>
<feature type="binding site" evidence="6">
    <location>
        <begin position="79"/>
        <end position="86"/>
    </location>
    <ligand>
        <name>ATP</name>
        <dbReference type="ChEBI" id="CHEBI:30616"/>
    </ligand>
</feature>
<evidence type="ECO:0000313" key="9">
    <source>
        <dbReference type="EMBL" id="MCR0983057.1"/>
    </source>
</evidence>
<dbReference type="Proteomes" id="UP001524642">
    <property type="component" value="Unassembled WGS sequence"/>
</dbReference>
<gene>
    <name evidence="6" type="primary">smc</name>
    <name evidence="9" type="ORF">NRP21_13455</name>
</gene>
<protein>
    <recommendedName>
        <fullName evidence="6">Chromosome partition protein Smc</fullName>
    </recommendedName>
</protein>
<evidence type="ECO:0000313" key="10">
    <source>
        <dbReference type="Proteomes" id="UP001524642"/>
    </source>
</evidence>
<keyword evidence="4 6" id="KW-0175">Coiled coil</keyword>
<evidence type="ECO:0000256" key="1">
    <source>
        <dbReference type="ARBA" id="ARBA00022490"/>
    </source>
</evidence>
<comment type="similarity">
    <text evidence="6">Belongs to the SMC family.</text>
</comment>
<dbReference type="PANTHER" id="PTHR43977">
    <property type="entry name" value="STRUCTURAL MAINTENANCE OF CHROMOSOMES PROTEIN 3"/>
    <property type="match status" value="1"/>
</dbReference>
<organism evidence="9 10">
    <name type="scientific">Roseomonas populi</name>
    <dbReference type="NCBI Taxonomy" id="3121582"/>
    <lineage>
        <taxon>Bacteria</taxon>
        <taxon>Pseudomonadati</taxon>
        <taxon>Pseudomonadota</taxon>
        <taxon>Alphaproteobacteria</taxon>
        <taxon>Acetobacterales</taxon>
        <taxon>Roseomonadaceae</taxon>
        <taxon>Roseomonas</taxon>
    </lineage>
</organism>
<reference evidence="9 10" key="1">
    <citation type="submission" date="2022-06" db="EMBL/GenBank/DDBJ databases">
        <title>Roseomonas CN29.</title>
        <authorList>
            <person name="Cheng Y."/>
            <person name="He X."/>
        </authorList>
    </citation>
    <scope>NUCLEOTIDE SEQUENCE [LARGE SCALE GENOMIC DNA]</scope>
    <source>
        <strain evidence="9 10">CN29</strain>
    </source>
</reference>
<keyword evidence="2 6" id="KW-0547">Nucleotide-binding</keyword>
<keyword evidence="10" id="KW-1185">Reference proteome</keyword>
<proteinExistence type="inferred from homology"/>
<dbReference type="Gene3D" id="3.40.50.300">
    <property type="entry name" value="P-loop containing nucleotide triphosphate hydrolases"/>
    <property type="match status" value="2"/>
</dbReference>
<comment type="subcellular location">
    <subcellularLocation>
        <location evidence="6">Cytoplasm</location>
    </subcellularLocation>
</comment>
<keyword evidence="1 6" id="KW-0963">Cytoplasm</keyword>
<dbReference type="InterPro" id="IPR010935">
    <property type="entry name" value="SMC_hinge"/>
</dbReference>
<evidence type="ECO:0000256" key="5">
    <source>
        <dbReference type="ARBA" id="ARBA00023125"/>
    </source>
</evidence>
<accession>A0ABT1X7C7</accession>
<feature type="coiled-coil region" evidence="6">
    <location>
        <begin position="217"/>
        <end position="304"/>
    </location>
</feature>
<evidence type="ECO:0000256" key="4">
    <source>
        <dbReference type="ARBA" id="ARBA00023054"/>
    </source>
</evidence>
<feature type="domain" description="SMC hinge" evidence="8">
    <location>
        <begin position="644"/>
        <end position="733"/>
    </location>
</feature>
<comment type="caution">
    <text evidence="9">The sequence shown here is derived from an EMBL/GenBank/DDBJ whole genome shotgun (WGS) entry which is preliminary data.</text>
</comment>
<name>A0ABT1X7C7_9PROT</name>
<sequence>MDTNPADLAGAQALESQAGEADPALAAQASAPESDDIRDDGPREPRTAVLSRLRIAGFKSFAEATTVEVLPGLTGIVGPNGCGKSNVVEALRWAMGESNARHMRGGEMDDVIFAGTSSRAGRNQAEVTLSLEEAAGLAPPPNSEVAELEITRRIERGAGTGYRINGKETRGRDVATLFADIGSGARASGMVSQGRVAALIGAKPEERRSVLEEAAGTAGLRARRHEAELKLRQAETNLTRADDLRAQLEGQQESLKKQARQAARYRNLSGLTRAAEAEWMALLAARAEGQLLSARQALDAARSTTKATEAAAEAATRRAHAADMALPGPRAAEAAARTALERRRVEGEGLAAAEARARATLDAATGRLAQIQADHAHAATVVHDAETAESRLNAEAGELATALAGLPARVEAAAERLAAAEDTAREREAEAERAAEAASEAALAFERFQDARRAAEANLRRVAAEAARLEEERAKAQAANVSPEALSSAAAEAANAEAALAEARAGFENAEAARAAAAAREAEAKRAAAEAEAEEARARDAARVAGERARRAAEGHERLKREHEGAKAACIPADRLDAARKEETEAARAAEAAADALAKAEADRAAASSALSRARTAESEAGATRARAAAEAQGLAALLRAGERGNATPILDSVAVPPGLEAALGAALGEGLDLPADPKAPRHWRALPPLDPVPGLPEGATPLSDLVQAPPELARALSQIGLVEDQAHGLAMQPALAPGQALVARDGGFWRWDGQGANPGAPSPGAERLRQRNRLRAQEKARDEAEAALAKARSEAEAARAAETAASAAENAARNARREAESRLSRARQEASRLSASAAMAESRLSALTPALERAEVERAEAEALLETARAAQQAAPDAAAARAARDAAVAALRGAAGAEEAARNARRQAEGRLDSARSAQSALASRAAAAEGRLAALEPQIARLADQKAEAEAAREAVEREGAGNPDPELARNAALAARNALAEARREEVEARAARQALDAEAERLAARRAALEEEAASWAARRADAAARLIELTARQEAAAIEAAAAADAPEEAAALLANASRMLAEVEAAHTEAAAALHAAETEARESAEARRLADAAFAAAREAQARADGAAARAEDEGRAVATRILEKLGPDTELPEPPEDLSDAAEEKARRKAERLAREREEMGPVNLRAEVEMAEVEERLVNLEKDREEIGHAIAKLRGSIGHLNREGRDRLRAVFERVDAEFRALFSRLFGGGRAHLALVGSDDILEAGLEIYAEPPGKKLSSLSLLSGGEQALTALSLIFAVFKCQPAPVCVLDEVDAPLDDANVERLCTLLEAMTEGGTRFLVVTHHPLTMARMHRLYGVTMQERGVSRLLSVDLGRAVELAESGAA</sequence>
<evidence type="ECO:0000256" key="7">
    <source>
        <dbReference type="SAM" id="MobiDB-lite"/>
    </source>
</evidence>
<comment type="subunit">
    <text evidence="6">Homodimer.</text>
</comment>
<dbReference type="InterPro" id="IPR027417">
    <property type="entry name" value="P-loop_NTPase"/>
</dbReference>